<reference evidence="1 2" key="1">
    <citation type="submission" date="2021-03" db="EMBL/GenBank/DDBJ databases">
        <title>Actinomadura violae sp. nov., isolated from lichen in Thailand.</title>
        <authorList>
            <person name="Kanchanasin P."/>
            <person name="Saeng-In P."/>
            <person name="Phongsopitanun W."/>
            <person name="Yuki M."/>
            <person name="Kudo T."/>
            <person name="Ohkuma M."/>
            <person name="Tanasupawat S."/>
        </authorList>
    </citation>
    <scope>NUCLEOTIDE SEQUENCE [LARGE SCALE GENOMIC DNA]</scope>
    <source>
        <strain evidence="1 2">LCR2-06</strain>
    </source>
</reference>
<dbReference type="EMBL" id="JAGEPF010000021">
    <property type="protein sequence ID" value="MBO2462390.1"/>
    <property type="molecule type" value="Genomic_DNA"/>
</dbReference>
<name>A0ABS3S067_9ACTN</name>
<dbReference type="Pfam" id="PF11199">
    <property type="entry name" value="DUF2891"/>
    <property type="match status" value="1"/>
</dbReference>
<keyword evidence="2" id="KW-1185">Reference proteome</keyword>
<protein>
    <submittedName>
        <fullName evidence="1">DUF2891 family protein</fullName>
    </submittedName>
</protein>
<comment type="caution">
    <text evidence="1">The sequence shown here is derived from an EMBL/GenBank/DDBJ whole genome shotgun (WGS) entry which is preliminary data.</text>
</comment>
<dbReference type="RefSeq" id="WP_208246586.1">
    <property type="nucleotide sequence ID" value="NZ_JAGEPF010000021.1"/>
</dbReference>
<sequence length="46" mass="4962">MSDPDPRSPAMLEAAQRHTDAAVTHVTGSHYAGEHWIACYAVLLLA</sequence>
<organism evidence="1 2">
    <name type="scientific">Actinomadura violacea</name>
    <dbReference type="NCBI Taxonomy" id="2819934"/>
    <lineage>
        <taxon>Bacteria</taxon>
        <taxon>Bacillati</taxon>
        <taxon>Actinomycetota</taxon>
        <taxon>Actinomycetes</taxon>
        <taxon>Streptosporangiales</taxon>
        <taxon>Thermomonosporaceae</taxon>
        <taxon>Actinomadura</taxon>
    </lineage>
</organism>
<accession>A0ABS3S067</accession>
<dbReference type="InterPro" id="IPR021365">
    <property type="entry name" value="DUF2891"/>
</dbReference>
<evidence type="ECO:0000313" key="2">
    <source>
        <dbReference type="Proteomes" id="UP000680206"/>
    </source>
</evidence>
<gene>
    <name evidence="1" type="ORF">J4709_32940</name>
</gene>
<proteinExistence type="predicted"/>
<evidence type="ECO:0000313" key="1">
    <source>
        <dbReference type="EMBL" id="MBO2462390.1"/>
    </source>
</evidence>
<dbReference type="Proteomes" id="UP000680206">
    <property type="component" value="Unassembled WGS sequence"/>
</dbReference>